<name>A0A5A7P1U4_STRAF</name>
<protein>
    <submittedName>
        <fullName evidence="2">Fumarate hydratase class II</fullName>
    </submittedName>
</protein>
<dbReference type="AlphaFoldDB" id="A0A5A7P1U4"/>
<evidence type="ECO:0000313" key="3">
    <source>
        <dbReference type="Proteomes" id="UP000325081"/>
    </source>
</evidence>
<organism evidence="2 3">
    <name type="scientific">Striga asiatica</name>
    <name type="common">Asiatic witchweed</name>
    <name type="synonym">Buchnera asiatica</name>
    <dbReference type="NCBI Taxonomy" id="4170"/>
    <lineage>
        <taxon>Eukaryota</taxon>
        <taxon>Viridiplantae</taxon>
        <taxon>Streptophyta</taxon>
        <taxon>Embryophyta</taxon>
        <taxon>Tracheophyta</taxon>
        <taxon>Spermatophyta</taxon>
        <taxon>Magnoliopsida</taxon>
        <taxon>eudicotyledons</taxon>
        <taxon>Gunneridae</taxon>
        <taxon>Pentapetalae</taxon>
        <taxon>asterids</taxon>
        <taxon>lamiids</taxon>
        <taxon>Lamiales</taxon>
        <taxon>Orobanchaceae</taxon>
        <taxon>Buchnereae</taxon>
        <taxon>Striga</taxon>
    </lineage>
</organism>
<keyword evidence="1" id="KW-0472">Membrane</keyword>
<keyword evidence="1" id="KW-0812">Transmembrane</keyword>
<comment type="caution">
    <text evidence="2">The sequence shown here is derived from an EMBL/GenBank/DDBJ whole genome shotgun (WGS) entry which is preliminary data.</text>
</comment>
<keyword evidence="1" id="KW-1133">Transmembrane helix</keyword>
<reference evidence="3" key="1">
    <citation type="journal article" date="2019" name="Curr. Biol.">
        <title>Genome Sequence of Striga asiatica Provides Insight into the Evolution of Plant Parasitism.</title>
        <authorList>
            <person name="Yoshida S."/>
            <person name="Kim S."/>
            <person name="Wafula E.K."/>
            <person name="Tanskanen J."/>
            <person name="Kim Y.M."/>
            <person name="Honaas L."/>
            <person name="Yang Z."/>
            <person name="Spallek T."/>
            <person name="Conn C.E."/>
            <person name="Ichihashi Y."/>
            <person name="Cheong K."/>
            <person name="Cui S."/>
            <person name="Der J.P."/>
            <person name="Gundlach H."/>
            <person name="Jiao Y."/>
            <person name="Hori C."/>
            <person name="Ishida J.K."/>
            <person name="Kasahara H."/>
            <person name="Kiba T."/>
            <person name="Kim M.S."/>
            <person name="Koo N."/>
            <person name="Laohavisit A."/>
            <person name="Lee Y.H."/>
            <person name="Lumba S."/>
            <person name="McCourt P."/>
            <person name="Mortimer J.C."/>
            <person name="Mutuku J.M."/>
            <person name="Nomura T."/>
            <person name="Sasaki-Sekimoto Y."/>
            <person name="Seto Y."/>
            <person name="Wang Y."/>
            <person name="Wakatake T."/>
            <person name="Sakakibara H."/>
            <person name="Demura T."/>
            <person name="Yamaguchi S."/>
            <person name="Yoneyama K."/>
            <person name="Manabe R.I."/>
            <person name="Nelson D.C."/>
            <person name="Schulman A.H."/>
            <person name="Timko M.P."/>
            <person name="dePamphilis C.W."/>
            <person name="Choi D."/>
            <person name="Shirasu K."/>
        </authorList>
    </citation>
    <scope>NUCLEOTIDE SEQUENCE [LARGE SCALE GENOMIC DNA]</scope>
    <source>
        <strain evidence="3">cv. UVA1</strain>
    </source>
</reference>
<sequence>MKNSQITNLIIPNDQPGNSFLSQNSSEINQSRSEILSITCVRYLRREILISHLSSATSAAVSALIALHGALQIQILRFLLTAVRLRRRGNLLPLDDLPQLLRNVGDWKVLLHLEDRDPVHPPPVDRRERRPVSLPRRPAVEQRQVAAEGVDDGVRGRELAAEPRDYRVLGVRLRRRDNRRLGLRRRRRRIHRNTIAPRHHSRRRRHPVQNLVEVKYRYRQHAPLFRALENLPIGLKNRAVLGVRIM</sequence>
<gene>
    <name evidence="2" type="ORF">STAS_02175</name>
</gene>
<evidence type="ECO:0000256" key="1">
    <source>
        <dbReference type="SAM" id="Phobius"/>
    </source>
</evidence>
<accession>A0A5A7P1U4</accession>
<proteinExistence type="predicted"/>
<keyword evidence="3" id="KW-1185">Reference proteome</keyword>
<dbReference type="Proteomes" id="UP000325081">
    <property type="component" value="Unassembled WGS sequence"/>
</dbReference>
<feature type="transmembrane region" description="Helical" evidence="1">
    <location>
        <begin position="59"/>
        <end position="80"/>
    </location>
</feature>
<dbReference type="EMBL" id="BKCP01001113">
    <property type="protein sequence ID" value="GER26524.1"/>
    <property type="molecule type" value="Genomic_DNA"/>
</dbReference>
<evidence type="ECO:0000313" key="2">
    <source>
        <dbReference type="EMBL" id="GER26524.1"/>
    </source>
</evidence>